<evidence type="ECO:0000313" key="1">
    <source>
        <dbReference type="EMBL" id="KOB74673.1"/>
    </source>
</evidence>
<dbReference type="Proteomes" id="UP000037510">
    <property type="component" value="Unassembled WGS sequence"/>
</dbReference>
<protein>
    <submittedName>
        <fullName evidence="1">Midasin</fullName>
    </submittedName>
</protein>
<keyword evidence="2" id="KW-1185">Reference proteome</keyword>
<comment type="caution">
    <text evidence="1">The sequence shown here is derived from an EMBL/GenBank/DDBJ whole genome shotgun (WGS) entry which is preliminary data.</text>
</comment>
<sequence>MRKFVTLNCLVDWVDTEPFPSDDVQNLRQAVLAPVIYKPILLQALKNVNFKFHRTSSYQNIIRECNVGEGETLLMFWGCERTYSKVTMSMSVSSSSSTAMLVS</sequence>
<dbReference type="OrthoDB" id="273089at2759"/>
<dbReference type="AlphaFoldDB" id="A0A0L7LGM5"/>
<evidence type="ECO:0000313" key="2">
    <source>
        <dbReference type="Proteomes" id="UP000037510"/>
    </source>
</evidence>
<reference evidence="1 2" key="1">
    <citation type="journal article" date="2015" name="Genome Biol. Evol.">
        <title>The genome of winter moth (Operophtera brumata) provides a genomic perspective on sexual dimorphism and phenology.</title>
        <authorList>
            <person name="Derks M.F."/>
            <person name="Smit S."/>
            <person name="Salis L."/>
            <person name="Schijlen E."/>
            <person name="Bossers A."/>
            <person name="Mateman C."/>
            <person name="Pijl A.S."/>
            <person name="de Ridder D."/>
            <person name="Groenen M.A."/>
            <person name="Visser M.E."/>
            <person name="Megens H.J."/>
        </authorList>
    </citation>
    <scope>NUCLEOTIDE SEQUENCE [LARGE SCALE GENOMIC DNA]</scope>
    <source>
        <strain evidence="1">WM2013NL</strain>
        <tissue evidence="1">Head and thorax</tissue>
    </source>
</reference>
<organism evidence="1 2">
    <name type="scientific">Operophtera brumata</name>
    <name type="common">Winter moth</name>
    <name type="synonym">Phalaena brumata</name>
    <dbReference type="NCBI Taxonomy" id="104452"/>
    <lineage>
        <taxon>Eukaryota</taxon>
        <taxon>Metazoa</taxon>
        <taxon>Ecdysozoa</taxon>
        <taxon>Arthropoda</taxon>
        <taxon>Hexapoda</taxon>
        <taxon>Insecta</taxon>
        <taxon>Pterygota</taxon>
        <taxon>Neoptera</taxon>
        <taxon>Endopterygota</taxon>
        <taxon>Lepidoptera</taxon>
        <taxon>Glossata</taxon>
        <taxon>Ditrysia</taxon>
        <taxon>Geometroidea</taxon>
        <taxon>Geometridae</taxon>
        <taxon>Larentiinae</taxon>
        <taxon>Operophtera</taxon>
    </lineage>
</organism>
<proteinExistence type="predicted"/>
<dbReference type="EMBL" id="JTDY01001166">
    <property type="protein sequence ID" value="KOB74673.1"/>
    <property type="molecule type" value="Genomic_DNA"/>
</dbReference>
<name>A0A0L7LGM5_OPEBR</name>
<gene>
    <name evidence="1" type="ORF">OBRU01_09165</name>
</gene>
<accession>A0A0L7LGM5</accession>